<dbReference type="EMBL" id="JASZZN010000008">
    <property type="protein sequence ID" value="MDM4016297.1"/>
    <property type="molecule type" value="Genomic_DNA"/>
</dbReference>
<keyword evidence="1" id="KW-0677">Repeat</keyword>
<name>A0ABT7PIH0_9BACT</name>
<evidence type="ECO:0000313" key="6">
    <source>
        <dbReference type="EMBL" id="MDM4016297.1"/>
    </source>
</evidence>
<dbReference type="Pfam" id="PF01595">
    <property type="entry name" value="CNNM"/>
    <property type="match status" value="1"/>
</dbReference>
<protein>
    <submittedName>
        <fullName evidence="6">CNNM domain-containing protein</fullName>
    </submittedName>
</protein>
<dbReference type="PANTHER" id="PTHR22777">
    <property type="entry name" value="HEMOLYSIN-RELATED"/>
    <property type="match status" value="1"/>
</dbReference>
<keyword evidence="3 4" id="KW-0472">Membrane</keyword>
<dbReference type="PROSITE" id="PS51846">
    <property type="entry name" value="CNNM"/>
    <property type="match status" value="1"/>
</dbReference>
<feature type="transmembrane region" description="Helical" evidence="4">
    <location>
        <begin position="93"/>
        <end position="110"/>
    </location>
</feature>
<keyword evidence="2" id="KW-0129">CBS domain</keyword>
<accession>A0ABT7PIH0</accession>
<evidence type="ECO:0000256" key="4">
    <source>
        <dbReference type="SAM" id="Phobius"/>
    </source>
</evidence>
<reference evidence="6 7" key="1">
    <citation type="submission" date="2023-06" db="EMBL/GenBank/DDBJ databases">
        <title>Roseiconus lacunae JC819 isolated from Gulf of Mannar region, Tamil Nadu.</title>
        <authorList>
            <person name="Pk S."/>
            <person name="Ch S."/>
            <person name="Ch V.R."/>
        </authorList>
    </citation>
    <scope>NUCLEOTIDE SEQUENCE [LARGE SCALE GENOMIC DNA]</scope>
    <source>
        <strain evidence="6 7">JC819</strain>
    </source>
</reference>
<evidence type="ECO:0000256" key="2">
    <source>
        <dbReference type="ARBA" id="ARBA00023122"/>
    </source>
</evidence>
<feature type="transmembrane region" description="Helical" evidence="4">
    <location>
        <begin position="57"/>
        <end position="81"/>
    </location>
</feature>
<comment type="caution">
    <text evidence="6">The sequence shown here is derived from an EMBL/GenBank/DDBJ whole genome shotgun (WGS) entry which is preliminary data.</text>
</comment>
<dbReference type="Gene3D" id="3.90.1280.20">
    <property type="match status" value="1"/>
</dbReference>
<evidence type="ECO:0000256" key="3">
    <source>
        <dbReference type="PROSITE-ProRule" id="PRU01193"/>
    </source>
</evidence>
<dbReference type="Gene3D" id="3.10.580.10">
    <property type="entry name" value="CBS-domain"/>
    <property type="match status" value="1"/>
</dbReference>
<organism evidence="6 7">
    <name type="scientific">Roseiconus lacunae</name>
    <dbReference type="NCBI Taxonomy" id="2605694"/>
    <lineage>
        <taxon>Bacteria</taxon>
        <taxon>Pseudomonadati</taxon>
        <taxon>Planctomycetota</taxon>
        <taxon>Planctomycetia</taxon>
        <taxon>Pirellulales</taxon>
        <taxon>Pirellulaceae</taxon>
        <taxon>Roseiconus</taxon>
    </lineage>
</organism>
<keyword evidence="3 4" id="KW-1133">Transmembrane helix</keyword>
<gene>
    <name evidence="6" type="ORF">QTN89_12715</name>
</gene>
<dbReference type="InterPro" id="IPR002550">
    <property type="entry name" value="CNNM"/>
</dbReference>
<keyword evidence="7" id="KW-1185">Reference proteome</keyword>
<feature type="domain" description="CNNM transmembrane" evidence="5">
    <location>
        <begin position="1"/>
        <end position="188"/>
    </location>
</feature>
<dbReference type="Proteomes" id="UP001239462">
    <property type="component" value="Unassembled WGS sequence"/>
</dbReference>
<evidence type="ECO:0000256" key="1">
    <source>
        <dbReference type="ARBA" id="ARBA00022737"/>
    </source>
</evidence>
<evidence type="ECO:0000259" key="5">
    <source>
        <dbReference type="PROSITE" id="PS51846"/>
    </source>
</evidence>
<dbReference type="InterPro" id="IPR046342">
    <property type="entry name" value="CBS_dom_sf"/>
</dbReference>
<keyword evidence="3 4" id="KW-0812">Transmembrane</keyword>
<sequence length="314" mass="34567">MILIGIAIFMLGLVLSAFFSGSETGLYRVSRTRLVLDALDGSPPARAMIWLINRPTIFVATALVGNNLANFLTSFAIVLLVSTLFGASSTAELIGPMLMTPIVFVFGELLPKYWFFQAPYRLLNLVSPLILIATVLFLPVSLVLAGLSILLSWVTGQTPFRLRLAMARGEFMQVLRAGEEAGVLHSGQRSLVEQLFEVGNQRAISFAVPLDRLATVDMPLSEEEANRARRQNHPIVLVQDGTRIVGYVRYSELATAGANAEVRPVIRDSVQSRHLKVLLRLYDAASEVALLCDENDDTQSVVTRRQLLQPMIKS</sequence>
<feature type="transmembrane region" description="Helical" evidence="4">
    <location>
        <begin position="130"/>
        <end position="154"/>
    </location>
</feature>
<evidence type="ECO:0000313" key="7">
    <source>
        <dbReference type="Proteomes" id="UP001239462"/>
    </source>
</evidence>
<dbReference type="PANTHER" id="PTHR22777:SF17">
    <property type="entry name" value="UPF0053 PROTEIN SLL0260"/>
    <property type="match status" value="1"/>
</dbReference>
<proteinExistence type="predicted"/>
<dbReference type="SUPFAM" id="SSF54631">
    <property type="entry name" value="CBS-domain pair"/>
    <property type="match status" value="1"/>
</dbReference>
<dbReference type="RefSeq" id="WP_230627919.1">
    <property type="nucleotide sequence ID" value="NZ_JAJMQV010000015.1"/>
</dbReference>